<feature type="compositionally biased region" description="Low complexity" evidence="1">
    <location>
        <begin position="238"/>
        <end position="250"/>
    </location>
</feature>
<feature type="compositionally biased region" description="Basic and acidic residues" evidence="1">
    <location>
        <begin position="251"/>
        <end position="278"/>
    </location>
</feature>
<accession>A0AAE0GXJ7</accession>
<proteinExistence type="predicted"/>
<dbReference type="Proteomes" id="UP001190700">
    <property type="component" value="Unassembled WGS sequence"/>
</dbReference>
<feature type="compositionally biased region" description="Basic residues" evidence="1">
    <location>
        <begin position="121"/>
        <end position="130"/>
    </location>
</feature>
<feature type="region of interest" description="Disordered" evidence="1">
    <location>
        <begin position="455"/>
        <end position="483"/>
    </location>
</feature>
<evidence type="ECO:0000256" key="1">
    <source>
        <dbReference type="SAM" id="MobiDB-lite"/>
    </source>
</evidence>
<comment type="caution">
    <text evidence="2">The sequence shown here is derived from an EMBL/GenBank/DDBJ whole genome shotgun (WGS) entry which is preliminary data.</text>
</comment>
<evidence type="ECO:0000313" key="2">
    <source>
        <dbReference type="EMBL" id="KAK3286033.1"/>
    </source>
</evidence>
<evidence type="ECO:0000313" key="3">
    <source>
        <dbReference type="Proteomes" id="UP001190700"/>
    </source>
</evidence>
<feature type="region of interest" description="Disordered" evidence="1">
    <location>
        <begin position="340"/>
        <end position="376"/>
    </location>
</feature>
<keyword evidence="3" id="KW-1185">Reference proteome</keyword>
<feature type="region of interest" description="Disordered" evidence="1">
    <location>
        <begin position="117"/>
        <end position="213"/>
    </location>
</feature>
<dbReference type="EMBL" id="LGRX02001519">
    <property type="protein sequence ID" value="KAK3286033.1"/>
    <property type="molecule type" value="Genomic_DNA"/>
</dbReference>
<feature type="region of interest" description="Disordered" evidence="1">
    <location>
        <begin position="409"/>
        <end position="443"/>
    </location>
</feature>
<reference evidence="2 3" key="1">
    <citation type="journal article" date="2015" name="Genome Biol. Evol.">
        <title>Comparative Genomics of a Bacterivorous Green Alga Reveals Evolutionary Causalities and Consequences of Phago-Mixotrophic Mode of Nutrition.</title>
        <authorList>
            <person name="Burns J.A."/>
            <person name="Paasch A."/>
            <person name="Narechania A."/>
            <person name="Kim E."/>
        </authorList>
    </citation>
    <scope>NUCLEOTIDE SEQUENCE [LARGE SCALE GENOMIC DNA]</scope>
    <source>
        <strain evidence="2 3">PLY_AMNH</strain>
    </source>
</reference>
<protein>
    <submittedName>
        <fullName evidence="2">Uncharacterized protein</fullName>
    </submittedName>
</protein>
<sequence length="525" mass="56407">MVSGNNANEGLARRVPESAPVTLSVIPHVSENFSSAPERLDGELGSQGAYRLELHQKSICEAKELLQQMREDPYNSLERFKFSAFAVNINKPGEIVGRGVSIQDVRKTVLTAVKVSGSTRKSYRGSRKSRKEPSGSTVSGGNWANRFALLSSSEEEDPRVAPKPRSREPGPSSRTRREPQRNRKPGRAPASSPGHPSSGEASLSSSEVAQERRELQELKAALQKESQAREAAAEALMEKLSQQLQESQQVAEERRASEQRATEERRASEQRAAEERWAAEQLAAETREAARRLAIDKGVAQQLAADERRAEDRRLAQVQLEETLQAVIESQIQKLALVQTSPLGPTESDARGPAAELSGPASETPTSRPGQELVEPASVVTCDVENRGIPSSPEGVWPGALNGFPMVSPPQPAAGASEKEGGLVPWPDEPARVPGGPGGSPEVREEVEALEALEVLESPEAREETGVPEGPEALEEAGVPEGLKAREGPVVIRREIPMMTGMAKATVPSVLSPLLAVLALSGNAR</sequence>
<name>A0AAE0GXJ7_9CHLO</name>
<gene>
    <name evidence="2" type="ORF">CYMTET_6380</name>
</gene>
<feature type="compositionally biased region" description="Low complexity" evidence="1">
    <location>
        <begin position="187"/>
        <end position="206"/>
    </location>
</feature>
<feature type="region of interest" description="Disordered" evidence="1">
    <location>
        <begin position="229"/>
        <end position="279"/>
    </location>
</feature>
<organism evidence="2 3">
    <name type="scientific">Cymbomonas tetramitiformis</name>
    <dbReference type="NCBI Taxonomy" id="36881"/>
    <lineage>
        <taxon>Eukaryota</taxon>
        <taxon>Viridiplantae</taxon>
        <taxon>Chlorophyta</taxon>
        <taxon>Pyramimonadophyceae</taxon>
        <taxon>Pyramimonadales</taxon>
        <taxon>Pyramimonadaceae</taxon>
        <taxon>Cymbomonas</taxon>
    </lineage>
</organism>
<dbReference type="AlphaFoldDB" id="A0AAE0GXJ7"/>